<comment type="caution">
    <text evidence="1">The sequence shown here is derived from an EMBL/GenBank/DDBJ whole genome shotgun (WGS) entry which is preliminary data.</text>
</comment>
<protein>
    <submittedName>
        <fullName evidence="1">Uncharacterized protein</fullName>
    </submittedName>
</protein>
<name>A0A0C2UVV0_PARME</name>
<organism evidence="1 2">
    <name type="scientific">Paramagnetospirillum magnetotacticum MS-1</name>
    <dbReference type="NCBI Taxonomy" id="272627"/>
    <lineage>
        <taxon>Bacteria</taxon>
        <taxon>Pseudomonadati</taxon>
        <taxon>Pseudomonadota</taxon>
        <taxon>Alphaproteobacteria</taxon>
        <taxon>Rhodospirillales</taxon>
        <taxon>Magnetospirillaceae</taxon>
        <taxon>Paramagnetospirillum</taxon>
    </lineage>
</organism>
<sequence length="37" mass="4014">MVPLGGRRLQRVFALHVDAGEIGARIEQEPAYLGVPP</sequence>
<gene>
    <name evidence="1" type="ORF">CCC_01444</name>
</gene>
<dbReference type="STRING" id="272627.CCC_01444"/>
<keyword evidence="2" id="KW-1185">Reference proteome</keyword>
<dbReference type="EMBL" id="JXSL01000033">
    <property type="protein sequence ID" value="KIL96951.1"/>
    <property type="molecule type" value="Genomic_DNA"/>
</dbReference>
<dbReference type="AlphaFoldDB" id="A0A0C2UVV0"/>
<reference evidence="1 2" key="1">
    <citation type="submission" date="2015-01" db="EMBL/GenBank/DDBJ databases">
        <title>Genome Sequence of Magnetospirillum magnetotacticum Strain MS-1.</title>
        <authorList>
            <person name="Marinov G.K."/>
            <person name="Smalley M.D."/>
            <person name="DeSalvo G."/>
        </authorList>
    </citation>
    <scope>NUCLEOTIDE SEQUENCE [LARGE SCALE GENOMIC DNA]</scope>
    <source>
        <strain evidence="1 2">MS-1</strain>
    </source>
</reference>
<evidence type="ECO:0000313" key="2">
    <source>
        <dbReference type="Proteomes" id="UP000031971"/>
    </source>
</evidence>
<dbReference type="Proteomes" id="UP000031971">
    <property type="component" value="Unassembled WGS sequence"/>
</dbReference>
<evidence type="ECO:0000313" key="1">
    <source>
        <dbReference type="EMBL" id="KIL96951.1"/>
    </source>
</evidence>
<accession>A0A0C2UVV0</accession>
<proteinExistence type="predicted"/>